<dbReference type="GO" id="GO:0061640">
    <property type="term" value="P:cytoskeleton-dependent cytokinesis"/>
    <property type="evidence" value="ECO:0007669"/>
    <property type="project" value="InterPro"/>
</dbReference>
<dbReference type="EMBL" id="VTPC01091286">
    <property type="protein sequence ID" value="KAF2878797.1"/>
    <property type="molecule type" value="Genomic_DNA"/>
</dbReference>
<dbReference type="Pfam" id="PF07426">
    <property type="entry name" value="Dynactin_p22"/>
    <property type="match status" value="1"/>
</dbReference>
<sequence>MDAVDLIAKRISALELAVFPNGEYVKPNESQPEITDLLLQTHSMTVTALSCREVVTSILKRMETINDYLLPDCCDNQLDIQDKHQYILELYPEMKKTLKLLEEFEQLKAFLDSPPINNIPSLVDQLENLTLDNINTYHECKSLTDKILRALQQYSDITMSIKILFAQLEQSITNIEISLQPKPAIDE</sequence>
<organism evidence="1 2">
    <name type="scientific">Ignelater luminosus</name>
    <name type="common">Cucubano</name>
    <name type="synonym">Pyrophorus luminosus</name>
    <dbReference type="NCBI Taxonomy" id="2038154"/>
    <lineage>
        <taxon>Eukaryota</taxon>
        <taxon>Metazoa</taxon>
        <taxon>Ecdysozoa</taxon>
        <taxon>Arthropoda</taxon>
        <taxon>Hexapoda</taxon>
        <taxon>Insecta</taxon>
        <taxon>Pterygota</taxon>
        <taxon>Neoptera</taxon>
        <taxon>Endopterygota</taxon>
        <taxon>Coleoptera</taxon>
        <taxon>Polyphaga</taxon>
        <taxon>Elateriformia</taxon>
        <taxon>Elateroidea</taxon>
        <taxon>Elateridae</taxon>
        <taxon>Agrypninae</taxon>
        <taxon>Pyrophorini</taxon>
        <taxon>Ignelater</taxon>
    </lineage>
</organism>
<dbReference type="InterPro" id="IPR009991">
    <property type="entry name" value="DCTN3"/>
</dbReference>
<dbReference type="Proteomes" id="UP000801492">
    <property type="component" value="Unassembled WGS sequence"/>
</dbReference>
<accession>A0A8K0C6N5</accession>
<dbReference type="PANTHER" id="PTHR28360">
    <property type="entry name" value="DYNACTIN SUBUNIT 3"/>
    <property type="match status" value="1"/>
</dbReference>
<reference evidence="1" key="1">
    <citation type="submission" date="2019-08" db="EMBL/GenBank/DDBJ databases">
        <title>The genome of the North American firefly Photinus pyralis.</title>
        <authorList>
            <consortium name="Photinus pyralis genome working group"/>
            <person name="Fallon T.R."/>
            <person name="Sander Lower S.E."/>
            <person name="Weng J.-K."/>
        </authorList>
    </citation>
    <scope>NUCLEOTIDE SEQUENCE</scope>
    <source>
        <strain evidence="1">TRF0915ILg1</strain>
        <tissue evidence="1">Whole body</tissue>
    </source>
</reference>
<dbReference type="GO" id="GO:0005869">
    <property type="term" value="C:dynactin complex"/>
    <property type="evidence" value="ECO:0007669"/>
    <property type="project" value="InterPro"/>
</dbReference>
<evidence type="ECO:0000313" key="2">
    <source>
        <dbReference type="Proteomes" id="UP000801492"/>
    </source>
</evidence>
<gene>
    <name evidence="1" type="ORF">ILUMI_27374</name>
</gene>
<name>A0A8K0C6N5_IGNLU</name>
<dbReference type="PANTHER" id="PTHR28360:SF1">
    <property type="entry name" value="DYNACTIN SUBUNIT 3"/>
    <property type="match status" value="1"/>
</dbReference>
<evidence type="ECO:0008006" key="3">
    <source>
        <dbReference type="Google" id="ProtNLM"/>
    </source>
</evidence>
<protein>
    <recommendedName>
        <fullName evidence="3">Dynactin subunit 3</fullName>
    </recommendedName>
</protein>
<dbReference type="OrthoDB" id="16729at2759"/>
<dbReference type="AlphaFoldDB" id="A0A8K0C6N5"/>
<keyword evidence="2" id="KW-1185">Reference proteome</keyword>
<evidence type="ECO:0000313" key="1">
    <source>
        <dbReference type="EMBL" id="KAF2878797.1"/>
    </source>
</evidence>
<proteinExistence type="predicted"/>
<comment type="caution">
    <text evidence="1">The sequence shown here is derived from an EMBL/GenBank/DDBJ whole genome shotgun (WGS) entry which is preliminary data.</text>
</comment>